<evidence type="ECO:0000313" key="3">
    <source>
        <dbReference type="EMBL" id="SMG45180.1"/>
    </source>
</evidence>
<dbReference type="Pfam" id="PF03787">
    <property type="entry name" value="RAMPs"/>
    <property type="match status" value="1"/>
</dbReference>
<protein>
    <submittedName>
        <fullName evidence="3">CRISPR-associated protein Csx10</fullName>
    </submittedName>
</protein>
<dbReference type="STRING" id="561720.SAMN06275492_1377"/>
<dbReference type="InterPro" id="IPR052216">
    <property type="entry name" value="CRISPR_Csm3_endoribonuclease"/>
</dbReference>
<keyword evidence="4" id="KW-1185">Reference proteome</keyword>
<organism evidence="3 4">
    <name type="scientific">Dethiosulfovibrio salsuginis</name>
    <dbReference type="NCBI Taxonomy" id="561720"/>
    <lineage>
        <taxon>Bacteria</taxon>
        <taxon>Thermotogati</taxon>
        <taxon>Synergistota</taxon>
        <taxon>Synergistia</taxon>
        <taxon>Synergistales</taxon>
        <taxon>Dethiosulfovibrionaceae</taxon>
        <taxon>Dethiosulfovibrio</taxon>
    </lineage>
</organism>
<dbReference type="GO" id="GO:0051607">
    <property type="term" value="P:defense response to virus"/>
    <property type="evidence" value="ECO:0007669"/>
    <property type="project" value="UniProtKB-KW"/>
</dbReference>
<dbReference type="CDD" id="cd09726">
    <property type="entry name" value="RAMP_I_III"/>
    <property type="match status" value="1"/>
</dbReference>
<dbReference type="OrthoDB" id="163151at2"/>
<proteinExistence type="predicted"/>
<reference evidence="4" key="1">
    <citation type="submission" date="2017-04" db="EMBL/GenBank/DDBJ databases">
        <authorList>
            <person name="Varghese N."/>
            <person name="Submissions S."/>
        </authorList>
    </citation>
    <scope>NUCLEOTIDE SEQUENCE [LARGE SCALE GENOMIC DNA]</scope>
    <source>
        <strain evidence="4">USBA 82</strain>
    </source>
</reference>
<dbReference type="RefSeq" id="WP_085545400.1">
    <property type="nucleotide sequence ID" value="NZ_FXBB01000037.1"/>
</dbReference>
<dbReference type="Proteomes" id="UP000193355">
    <property type="component" value="Unassembled WGS sequence"/>
</dbReference>
<feature type="domain" description="CRISPR type III-associated protein" evidence="2">
    <location>
        <begin position="8"/>
        <end position="183"/>
    </location>
</feature>
<keyword evidence="1" id="KW-0051">Antiviral defense</keyword>
<name>A0A1X7KVB4_9BACT</name>
<dbReference type="AlphaFoldDB" id="A0A1X7KVB4"/>
<sequence>MKSILIEIQILSFWHAGSGIGRGSDLDAMVYRDVTGLPCLPGRTVKGILREGFQVCEDAGMLSSGKTAELFGSPATKERDSAPGSLRFNDAQLPEPDRSYLASSEGALLRQSLYSSFASTSLDENGLAKDYTLRTIELAVPVTLVTSVSSMTGSDVCLEDFIKACSVVRGIGGHRTRGLGRCRWTAKDGGELGV</sequence>
<dbReference type="PANTHER" id="PTHR35579">
    <property type="entry name" value="CRISPR SYSTEM CMS ENDORIBONUCLEASE CSM3"/>
    <property type="match status" value="1"/>
</dbReference>
<dbReference type="PANTHER" id="PTHR35579:SF3">
    <property type="entry name" value="CRISPR SYSTEM CMS ENDORIBONUCLEASE CSM3"/>
    <property type="match status" value="1"/>
</dbReference>
<evidence type="ECO:0000259" key="2">
    <source>
        <dbReference type="Pfam" id="PF03787"/>
    </source>
</evidence>
<dbReference type="InterPro" id="IPR005537">
    <property type="entry name" value="RAMP_III_fam"/>
</dbReference>
<accession>A0A1X7KVB4</accession>
<evidence type="ECO:0000256" key="1">
    <source>
        <dbReference type="ARBA" id="ARBA00023118"/>
    </source>
</evidence>
<gene>
    <name evidence="3" type="ORF">SAMN06275492_1377</name>
</gene>
<evidence type="ECO:0000313" key="4">
    <source>
        <dbReference type="Proteomes" id="UP000193355"/>
    </source>
</evidence>
<dbReference type="EMBL" id="FXBB01000037">
    <property type="protein sequence ID" value="SMG45180.1"/>
    <property type="molecule type" value="Genomic_DNA"/>
</dbReference>